<evidence type="ECO:0000256" key="3">
    <source>
        <dbReference type="ARBA" id="ARBA00022691"/>
    </source>
</evidence>
<dbReference type="PANTHER" id="PTHR22807">
    <property type="entry name" value="NOP2 YEAST -RELATED NOL1/NOP2/FMU SUN DOMAIN-CONTAINING"/>
    <property type="match status" value="1"/>
</dbReference>
<comment type="similarity">
    <text evidence="5">Belongs to the class I-like SAM-binding methyltransferase superfamily. RsmB/NOP family.</text>
</comment>
<dbReference type="PANTHER" id="PTHR22807:SF53">
    <property type="entry name" value="RIBOSOMAL RNA SMALL SUBUNIT METHYLTRANSFERASE B-RELATED"/>
    <property type="match status" value="1"/>
</dbReference>
<keyword evidence="3 5" id="KW-0949">S-adenosyl-L-methionine</keyword>
<feature type="binding site" evidence="5">
    <location>
        <position position="319"/>
    </location>
    <ligand>
        <name>S-adenosyl-L-methionine</name>
        <dbReference type="ChEBI" id="CHEBI:59789"/>
    </ligand>
</feature>
<dbReference type="Gene3D" id="3.30.70.1170">
    <property type="entry name" value="Sun protein, domain 3"/>
    <property type="match status" value="1"/>
</dbReference>
<dbReference type="PROSITE" id="PS51686">
    <property type="entry name" value="SAM_MT_RSMB_NOP"/>
    <property type="match status" value="1"/>
</dbReference>
<evidence type="ECO:0000256" key="4">
    <source>
        <dbReference type="ARBA" id="ARBA00022884"/>
    </source>
</evidence>
<dbReference type="Pfam" id="PF01189">
    <property type="entry name" value="Methyltr_RsmB-F"/>
    <property type="match status" value="1"/>
</dbReference>
<accession>A0A8J6YUD9</accession>
<dbReference type="GO" id="GO:0001510">
    <property type="term" value="P:RNA methylation"/>
    <property type="evidence" value="ECO:0007669"/>
    <property type="project" value="InterPro"/>
</dbReference>
<dbReference type="Proteomes" id="UP000631034">
    <property type="component" value="Unassembled WGS sequence"/>
</dbReference>
<dbReference type="Pfam" id="PF22458">
    <property type="entry name" value="RsmF-B_ferredox"/>
    <property type="match status" value="1"/>
</dbReference>
<dbReference type="InterPro" id="IPR054728">
    <property type="entry name" value="RsmB-like_ferredoxin"/>
</dbReference>
<feature type="active site" description="Nucleophile" evidence="5">
    <location>
        <position position="372"/>
    </location>
</feature>
<keyword evidence="4 5" id="KW-0694">RNA-binding</keyword>
<keyword evidence="8" id="KW-1185">Reference proteome</keyword>
<reference evidence="7" key="1">
    <citation type="submission" date="2020-10" db="EMBL/GenBank/DDBJ databases">
        <title>Genome sequence of the unusual species of purple photosynthetic bacteria, Phaeovibrio sulfidiphilus DSM 23193, type strain.</title>
        <authorList>
            <person name="Kyndt J.A."/>
            <person name="Meyer T.E."/>
        </authorList>
    </citation>
    <scope>NUCLEOTIDE SEQUENCE</scope>
    <source>
        <strain evidence="7">DSM 23193</strain>
    </source>
</reference>
<dbReference type="PRINTS" id="PR02008">
    <property type="entry name" value="RCMTFAMILY"/>
</dbReference>
<keyword evidence="1 5" id="KW-0489">Methyltransferase</keyword>
<evidence type="ECO:0000313" key="7">
    <source>
        <dbReference type="EMBL" id="MBE1236584.1"/>
    </source>
</evidence>
<dbReference type="Gene3D" id="3.40.50.150">
    <property type="entry name" value="Vaccinia Virus protein VP39"/>
    <property type="match status" value="1"/>
</dbReference>
<dbReference type="InterPro" id="IPR029063">
    <property type="entry name" value="SAM-dependent_MTases_sf"/>
</dbReference>
<gene>
    <name evidence="7" type="ORF">IHV25_02810</name>
</gene>
<dbReference type="SUPFAM" id="SSF53335">
    <property type="entry name" value="S-adenosyl-L-methionine-dependent methyltransferases"/>
    <property type="match status" value="1"/>
</dbReference>
<name>A0A8J6YUD9_9PROT</name>
<dbReference type="GO" id="GO:0008173">
    <property type="term" value="F:RNA methyltransferase activity"/>
    <property type="evidence" value="ECO:0007669"/>
    <property type="project" value="InterPro"/>
</dbReference>
<protein>
    <submittedName>
        <fullName evidence="7">RsmB/NOP family class I SAM-dependent RNA methyltransferase</fullName>
    </submittedName>
</protein>
<dbReference type="RefSeq" id="WP_192533451.1">
    <property type="nucleotide sequence ID" value="NZ_JACZHT010000001.1"/>
</dbReference>
<feature type="binding site" evidence="5">
    <location>
        <position position="272"/>
    </location>
    <ligand>
        <name>S-adenosyl-L-methionine</name>
        <dbReference type="ChEBI" id="CHEBI:59789"/>
    </ligand>
</feature>
<dbReference type="InterPro" id="IPR001678">
    <property type="entry name" value="MeTrfase_RsmB-F_NOP2_dom"/>
</dbReference>
<proteinExistence type="inferred from homology"/>
<comment type="caution">
    <text evidence="5">Lacks conserved residue(s) required for the propagation of feature annotation.</text>
</comment>
<dbReference type="InterPro" id="IPR049560">
    <property type="entry name" value="MeTrfase_RsmB-F_NOP2_cat"/>
</dbReference>
<sequence length="427" mass="47234">MTPKARFQAAVELLGEVLQTDRPADGIINAYYRSHRFMGSTDRRAVGTLVWGVLRTRARLSWQVEHAGATVTPRALLIAWRLLCEGADRGELLFSFPDGKPGPYDPKSLSAGETRLIDALEKVNALDHPEMPDAVRYELPDWLYERMVREFGDRTFEELEALLREAPLDLRVNTLKTTRDDVLALLEERGITAEAGTHSPWAVRVSGRPNIAALPAFQEGLFEVQDEGSQMIALAAGVKPGQSVLDLCAGAGGKTLAMAQMMNNKGSVTATDVSEKRLSRARVRLQRAGVHNVTCRPLESETNRWLKRRQGSFDVVLVDAPCSGTGTFRRNPDARWRLWPRHIDRLRTEQTALLERAATLVKPGGRLVYATCSVLGEENEARVSEFLATRADYSLDPEAGTGAPLLRFSPSRDGTDGFFVAVLKRDG</sequence>
<evidence type="ECO:0000313" key="8">
    <source>
        <dbReference type="Proteomes" id="UP000631034"/>
    </source>
</evidence>
<keyword evidence="2 5" id="KW-0808">Transferase</keyword>
<dbReference type="EMBL" id="JACZHT010000001">
    <property type="protein sequence ID" value="MBE1236584.1"/>
    <property type="molecule type" value="Genomic_DNA"/>
</dbReference>
<dbReference type="CDD" id="cd02440">
    <property type="entry name" value="AdoMet_MTases"/>
    <property type="match status" value="1"/>
</dbReference>
<organism evidence="7 8">
    <name type="scientific">Phaeovibrio sulfidiphilus</name>
    <dbReference type="NCBI Taxonomy" id="1220600"/>
    <lineage>
        <taxon>Bacteria</taxon>
        <taxon>Pseudomonadati</taxon>
        <taxon>Pseudomonadota</taxon>
        <taxon>Alphaproteobacteria</taxon>
        <taxon>Rhodospirillales</taxon>
        <taxon>Rhodospirillaceae</taxon>
        <taxon>Phaeovibrio</taxon>
    </lineage>
</organism>
<dbReference type="GO" id="GO:0003723">
    <property type="term" value="F:RNA binding"/>
    <property type="evidence" value="ECO:0007669"/>
    <property type="project" value="UniProtKB-UniRule"/>
</dbReference>
<dbReference type="AlphaFoldDB" id="A0A8J6YUD9"/>
<dbReference type="InterPro" id="IPR023267">
    <property type="entry name" value="RCMT"/>
</dbReference>
<evidence type="ECO:0000256" key="1">
    <source>
        <dbReference type="ARBA" id="ARBA00022603"/>
    </source>
</evidence>
<evidence type="ECO:0000259" key="6">
    <source>
        <dbReference type="PROSITE" id="PS51686"/>
    </source>
</evidence>
<evidence type="ECO:0000256" key="5">
    <source>
        <dbReference type="PROSITE-ProRule" id="PRU01023"/>
    </source>
</evidence>
<evidence type="ECO:0000256" key="2">
    <source>
        <dbReference type="ARBA" id="ARBA00022679"/>
    </source>
</evidence>
<feature type="domain" description="SAM-dependent MTase RsmB/NOP-type" evidence="6">
    <location>
        <begin position="158"/>
        <end position="426"/>
    </location>
</feature>
<comment type="caution">
    <text evidence="7">The sequence shown here is derived from an EMBL/GenBank/DDBJ whole genome shotgun (WGS) entry which is preliminary data.</text>
</comment>